<gene>
    <name evidence="7" type="ORF">RUMOBE_04220</name>
</gene>
<dbReference type="RefSeq" id="WP_005428538.1">
    <property type="nucleotide sequence ID" value="NZ_DS264341.1"/>
</dbReference>
<evidence type="ECO:0000256" key="1">
    <source>
        <dbReference type="ARBA" id="ARBA00000085"/>
    </source>
</evidence>
<dbReference type="InterPro" id="IPR005467">
    <property type="entry name" value="His_kinase_dom"/>
</dbReference>
<dbReference type="CDD" id="cd00082">
    <property type="entry name" value="HisKA"/>
    <property type="match status" value="1"/>
</dbReference>
<reference evidence="7 8" key="1">
    <citation type="submission" date="2007-03" db="EMBL/GenBank/DDBJ databases">
        <authorList>
            <person name="Fulton L."/>
            <person name="Clifton S."/>
            <person name="Fulton B."/>
            <person name="Xu J."/>
            <person name="Minx P."/>
            <person name="Pepin K.H."/>
            <person name="Johnson M."/>
            <person name="Thiruvilangam P."/>
            <person name="Bhonagiri V."/>
            <person name="Nash W.E."/>
            <person name="Mardis E.R."/>
            <person name="Wilson R.K."/>
        </authorList>
    </citation>
    <scope>NUCLEOTIDE SEQUENCE [LARGE SCALE GENOMIC DNA]</scope>
    <source>
        <strain evidence="7 8">ATCC 29174</strain>
    </source>
</reference>
<dbReference type="PANTHER" id="PTHR43711:SF26">
    <property type="entry name" value="SENSOR HISTIDINE KINASE RCSC"/>
    <property type="match status" value="1"/>
</dbReference>
<organism evidence="7 8">
    <name type="scientific">Blautia obeum ATCC 29174</name>
    <dbReference type="NCBI Taxonomy" id="411459"/>
    <lineage>
        <taxon>Bacteria</taxon>
        <taxon>Bacillati</taxon>
        <taxon>Bacillota</taxon>
        <taxon>Clostridia</taxon>
        <taxon>Lachnospirales</taxon>
        <taxon>Lachnospiraceae</taxon>
        <taxon>Blautia</taxon>
    </lineage>
</organism>
<feature type="domain" description="Histidine kinase" evidence="6">
    <location>
        <begin position="1"/>
        <end position="172"/>
    </location>
</feature>
<evidence type="ECO:0000256" key="3">
    <source>
        <dbReference type="ARBA" id="ARBA00022679"/>
    </source>
</evidence>
<dbReference type="GO" id="GO:0000155">
    <property type="term" value="F:phosphorelay sensor kinase activity"/>
    <property type="evidence" value="ECO:0007669"/>
    <property type="project" value="InterPro"/>
</dbReference>
<dbReference type="InterPro" id="IPR003594">
    <property type="entry name" value="HATPase_dom"/>
</dbReference>
<dbReference type="PANTHER" id="PTHR43711">
    <property type="entry name" value="TWO-COMPONENT HISTIDINE KINASE"/>
    <property type="match status" value="1"/>
</dbReference>
<dbReference type="InterPro" id="IPR003661">
    <property type="entry name" value="HisK_dim/P_dom"/>
</dbReference>
<dbReference type="SMART" id="SM00387">
    <property type="entry name" value="HATPase_c"/>
    <property type="match status" value="1"/>
</dbReference>
<keyword evidence="5" id="KW-0902">Two-component regulatory system</keyword>
<comment type="catalytic activity">
    <reaction evidence="1">
        <text>ATP + protein L-histidine = ADP + protein N-phospho-L-histidine.</text>
        <dbReference type="EC" id="2.7.13.3"/>
    </reaction>
</comment>
<dbReference type="Gene3D" id="3.30.565.10">
    <property type="entry name" value="Histidine kinase-like ATPase, C-terminal domain"/>
    <property type="match status" value="1"/>
</dbReference>
<dbReference type="EMBL" id="AAVO02000055">
    <property type="protein sequence ID" value="EDM85218.1"/>
    <property type="molecule type" value="Genomic_DNA"/>
</dbReference>
<dbReference type="SUPFAM" id="SSF55874">
    <property type="entry name" value="ATPase domain of HSP90 chaperone/DNA topoisomerase II/histidine kinase"/>
    <property type="match status" value="1"/>
</dbReference>
<evidence type="ECO:0000259" key="6">
    <source>
        <dbReference type="PROSITE" id="PS50109"/>
    </source>
</evidence>
<dbReference type="HOGENOM" id="CLU_832863_0_0_9"/>
<evidence type="ECO:0000313" key="8">
    <source>
        <dbReference type="Proteomes" id="UP000006002"/>
    </source>
</evidence>
<protein>
    <recommendedName>
        <fullName evidence="2">histidine kinase</fullName>
        <ecNumber evidence="2">2.7.13.3</ecNumber>
    </recommendedName>
</protein>
<evidence type="ECO:0000256" key="5">
    <source>
        <dbReference type="ARBA" id="ARBA00023012"/>
    </source>
</evidence>
<dbReference type="EC" id="2.7.13.3" evidence="2"/>
<feature type="non-terminal residue" evidence="7">
    <location>
        <position position="1"/>
    </location>
</feature>
<dbReference type="SUPFAM" id="SSF47384">
    <property type="entry name" value="Homodimeric domain of signal transducing histidine kinase"/>
    <property type="match status" value="1"/>
</dbReference>
<dbReference type="eggNOG" id="COG2205">
    <property type="taxonomic scope" value="Bacteria"/>
</dbReference>
<keyword evidence="4 7" id="KW-0418">Kinase</keyword>
<dbReference type="AlphaFoldDB" id="A5ZYU7"/>
<dbReference type="InterPro" id="IPR036890">
    <property type="entry name" value="HATPase_C_sf"/>
</dbReference>
<dbReference type="Pfam" id="PF02518">
    <property type="entry name" value="HATPase_c"/>
    <property type="match status" value="1"/>
</dbReference>
<sequence>TPMNAIVGLTEIAGANIESQDRVIECLSKITKSSRHLLGLINEVLDMARIESGKMTLAQEDFNLPDLVDNLITLTKPVLDEHKHNFDVRINHIEHEDVCGDSLRIQQVFVNLMSNAIKYTLDGGNITFSIEEKPNGFSELGCYEFTIEDNGIGMSPEFQKIMFTEIPKGKELIFIDPTTNEGGIITLEDLTTQILKNLTSQTFALDQGNMTLLAALNQLNSKKTIEIINISKRANVSKAGEFVYSGLEFTVPKGNIFIVQIKACYQQSKPSQIAVTNSKTECTDNTVIDKAERDPAIVTCVPPINNTDSTYYVWVNYSKAGMNEVSARGISLK</sequence>
<comment type="caution">
    <text evidence="7">The sequence shown here is derived from an EMBL/GenBank/DDBJ whole genome shotgun (WGS) entry which is preliminary data.</text>
</comment>
<evidence type="ECO:0000256" key="2">
    <source>
        <dbReference type="ARBA" id="ARBA00012438"/>
    </source>
</evidence>
<dbReference type="Gene3D" id="1.10.287.130">
    <property type="match status" value="1"/>
</dbReference>
<keyword evidence="3" id="KW-0808">Transferase</keyword>
<evidence type="ECO:0000313" key="7">
    <source>
        <dbReference type="EMBL" id="EDM85218.1"/>
    </source>
</evidence>
<dbReference type="InterPro" id="IPR036097">
    <property type="entry name" value="HisK_dim/P_sf"/>
</dbReference>
<dbReference type="Proteomes" id="UP000006002">
    <property type="component" value="Unassembled WGS sequence"/>
</dbReference>
<name>A5ZYU7_9FIRM</name>
<reference evidence="7 8" key="2">
    <citation type="submission" date="2007-04" db="EMBL/GenBank/DDBJ databases">
        <title>Draft genome sequence of Ruminococcus obeum (ATCC 29174).</title>
        <authorList>
            <person name="Sudarsanam P."/>
            <person name="Ley R."/>
            <person name="Guruge J."/>
            <person name="Turnbaugh P.J."/>
            <person name="Mahowald M."/>
            <person name="Liep D."/>
            <person name="Gordon J."/>
        </authorList>
    </citation>
    <scope>NUCLEOTIDE SEQUENCE [LARGE SCALE GENOMIC DNA]</scope>
    <source>
        <strain evidence="7 8">ATCC 29174</strain>
    </source>
</reference>
<proteinExistence type="predicted"/>
<accession>A5ZYU7</accession>
<dbReference type="Pfam" id="PF00512">
    <property type="entry name" value="HisKA"/>
    <property type="match status" value="1"/>
</dbReference>
<dbReference type="PROSITE" id="PS50109">
    <property type="entry name" value="HIS_KIN"/>
    <property type="match status" value="1"/>
</dbReference>
<evidence type="ECO:0000256" key="4">
    <source>
        <dbReference type="ARBA" id="ARBA00022777"/>
    </source>
</evidence>
<dbReference type="InterPro" id="IPR050736">
    <property type="entry name" value="Sensor_HK_Regulatory"/>
</dbReference>